<accession>A0A4R3Z188</accession>
<reference evidence="2 3" key="1">
    <citation type="submission" date="2019-03" db="EMBL/GenBank/DDBJ databases">
        <title>Above-ground endophytic microbial communities from plants in different locations in the United States.</title>
        <authorList>
            <person name="Frank C."/>
        </authorList>
    </citation>
    <scope>NUCLEOTIDE SEQUENCE [LARGE SCALE GENOMIC DNA]</scope>
    <source>
        <strain evidence="2 3">LP_13_YM</strain>
    </source>
</reference>
<dbReference type="GO" id="GO:0016810">
    <property type="term" value="F:hydrolase activity, acting on carbon-nitrogen (but not peptide) bonds"/>
    <property type="evidence" value="ECO:0007669"/>
    <property type="project" value="InterPro"/>
</dbReference>
<dbReference type="GO" id="GO:0005975">
    <property type="term" value="P:carbohydrate metabolic process"/>
    <property type="evidence" value="ECO:0007669"/>
    <property type="project" value="InterPro"/>
</dbReference>
<dbReference type="AlphaFoldDB" id="A0A4R3Z188"/>
<dbReference type="OrthoDB" id="276604at2"/>
<dbReference type="Proteomes" id="UP000295645">
    <property type="component" value="Unassembled WGS sequence"/>
</dbReference>
<proteinExistence type="predicted"/>
<feature type="domain" description="NodB homology" evidence="1">
    <location>
        <begin position="28"/>
        <end position="207"/>
    </location>
</feature>
<protein>
    <submittedName>
        <fullName evidence="2">Peptidoglycan/xylan/chitin deacetylase (PgdA/CDA1 family)</fullName>
    </submittedName>
</protein>
<dbReference type="PROSITE" id="PS51677">
    <property type="entry name" value="NODB"/>
    <property type="match status" value="1"/>
</dbReference>
<organism evidence="2 3">
    <name type="scientific">Luteibacter rhizovicinus</name>
    <dbReference type="NCBI Taxonomy" id="242606"/>
    <lineage>
        <taxon>Bacteria</taxon>
        <taxon>Pseudomonadati</taxon>
        <taxon>Pseudomonadota</taxon>
        <taxon>Gammaproteobacteria</taxon>
        <taxon>Lysobacterales</taxon>
        <taxon>Rhodanobacteraceae</taxon>
        <taxon>Luteibacter</taxon>
    </lineage>
</organism>
<dbReference type="Pfam" id="PF01522">
    <property type="entry name" value="Polysacc_deac_1"/>
    <property type="match status" value="1"/>
</dbReference>
<dbReference type="Gene3D" id="3.20.20.370">
    <property type="entry name" value="Glycoside hydrolase/deacetylase"/>
    <property type="match status" value="1"/>
</dbReference>
<dbReference type="EMBL" id="SMCS01000001">
    <property type="protein sequence ID" value="TCV97614.1"/>
    <property type="molecule type" value="Genomic_DNA"/>
</dbReference>
<dbReference type="RefSeq" id="WP_132141659.1">
    <property type="nucleotide sequence ID" value="NZ_SMCS01000001.1"/>
</dbReference>
<comment type="caution">
    <text evidence="2">The sequence shown here is derived from an EMBL/GenBank/DDBJ whole genome shotgun (WGS) entry which is preliminary data.</text>
</comment>
<keyword evidence="3" id="KW-1185">Reference proteome</keyword>
<gene>
    <name evidence="2" type="ORF">EC912_101631</name>
</gene>
<evidence type="ECO:0000313" key="2">
    <source>
        <dbReference type="EMBL" id="TCV97614.1"/>
    </source>
</evidence>
<evidence type="ECO:0000259" key="1">
    <source>
        <dbReference type="PROSITE" id="PS51677"/>
    </source>
</evidence>
<sequence>MNWKPKKQQLLGLLPDALVMTRGARDDVARYLSFDDGPDPEFTPPLLDLLARHGVQASFFLVGEKIEKHPDIVERIVAEGHMLGNHSYSHWSFGNMTLKKQLTEVHKTDALLRHFDRRPHHRMRPPHGYVGTQLMLYFAVHRRSFVYWSYDSLDYRTDMSPEALVTRLRDRPPAPGDIVLMHDDSMRATDALAVMLLEWLDRGYAFRAVPAEAA</sequence>
<dbReference type="CDD" id="cd10917">
    <property type="entry name" value="CE4_NodB_like_6s_7s"/>
    <property type="match status" value="1"/>
</dbReference>
<name>A0A4R3Z188_9GAMM</name>
<dbReference type="InterPro" id="IPR050248">
    <property type="entry name" value="Polysacc_deacetylase_ArnD"/>
</dbReference>
<dbReference type="SUPFAM" id="SSF88713">
    <property type="entry name" value="Glycoside hydrolase/deacetylase"/>
    <property type="match status" value="1"/>
</dbReference>
<dbReference type="PANTHER" id="PTHR10587">
    <property type="entry name" value="GLYCOSYL TRANSFERASE-RELATED"/>
    <property type="match status" value="1"/>
</dbReference>
<dbReference type="InterPro" id="IPR011330">
    <property type="entry name" value="Glyco_hydro/deAcase_b/a-brl"/>
</dbReference>
<dbReference type="InterPro" id="IPR002509">
    <property type="entry name" value="NODB_dom"/>
</dbReference>
<evidence type="ECO:0000313" key="3">
    <source>
        <dbReference type="Proteomes" id="UP000295645"/>
    </source>
</evidence>